<comment type="similarity">
    <text evidence="1">Belongs to the gamma-glutamylcyclotransferase family.</text>
</comment>
<accession>A0A5E8B4X7</accession>
<dbReference type="InterPro" id="IPR013024">
    <property type="entry name" value="GGCT-like"/>
</dbReference>
<dbReference type="RefSeq" id="XP_031850842.1">
    <property type="nucleotide sequence ID" value="XM_031994951.1"/>
</dbReference>
<sequence length="136" mass="15937">MSHYNSNDDKPQISAAFFYGTLMKQEVLAKYAFGLSILPKSSNIVINKASLQKYKKYHVREENYPAIIFDEKSSVNGVLVYNLTKKNIEMLDEYEGDEYERKFLTVYDHNLKENVKAECYVWIDAVDRLVDLDIEY</sequence>
<dbReference type="Proteomes" id="UP000398389">
    <property type="component" value="Unassembled WGS sequence"/>
</dbReference>
<dbReference type="InterPro" id="IPR036568">
    <property type="entry name" value="GGCT-like_sf"/>
</dbReference>
<evidence type="ECO:0000313" key="5">
    <source>
        <dbReference type="EMBL" id="VVT43950.1"/>
    </source>
</evidence>
<dbReference type="InterPro" id="IPR009288">
    <property type="entry name" value="AIG2-like_dom"/>
</dbReference>
<dbReference type="CDD" id="cd06661">
    <property type="entry name" value="GGCT_like"/>
    <property type="match status" value="1"/>
</dbReference>
<dbReference type="Pfam" id="PF06094">
    <property type="entry name" value="GGACT"/>
    <property type="match status" value="1"/>
</dbReference>
<dbReference type="AlphaFoldDB" id="A0A5E8B4X7"/>
<dbReference type="OrthoDB" id="1044435at2759"/>
<evidence type="ECO:0000256" key="2">
    <source>
        <dbReference type="ARBA" id="ARBA00022679"/>
    </source>
</evidence>
<keyword evidence="6" id="KW-1185">Reference proteome</keyword>
<dbReference type="PANTHER" id="PTHR31544:SF2">
    <property type="entry name" value="AIG2-LIKE PROTEIN D"/>
    <property type="match status" value="1"/>
</dbReference>
<protein>
    <recommendedName>
        <fullName evidence="3">Putative gamma-glutamylcyclotransferase</fullName>
    </recommendedName>
</protein>
<dbReference type="InterPro" id="IPR045038">
    <property type="entry name" value="AIG2-like"/>
</dbReference>
<organism evidence="5 6">
    <name type="scientific">Magnusiomyces paraingens</name>
    <dbReference type="NCBI Taxonomy" id="2606893"/>
    <lineage>
        <taxon>Eukaryota</taxon>
        <taxon>Fungi</taxon>
        <taxon>Dikarya</taxon>
        <taxon>Ascomycota</taxon>
        <taxon>Saccharomycotina</taxon>
        <taxon>Dipodascomycetes</taxon>
        <taxon>Dipodascales</taxon>
        <taxon>Dipodascaceae</taxon>
        <taxon>Magnusiomyces</taxon>
    </lineage>
</organism>
<feature type="domain" description="Gamma-glutamylcyclotransferase AIG2-like" evidence="4">
    <location>
        <begin position="17"/>
        <end position="124"/>
    </location>
</feature>
<reference evidence="5 6" key="1">
    <citation type="submission" date="2019-09" db="EMBL/GenBank/DDBJ databases">
        <authorList>
            <person name="Brejova B."/>
        </authorList>
    </citation>
    <scope>NUCLEOTIDE SEQUENCE [LARGE SCALE GENOMIC DNA]</scope>
</reference>
<evidence type="ECO:0000259" key="4">
    <source>
        <dbReference type="Pfam" id="PF06094"/>
    </source>
</evidence>
<dbReference type="Gene3D" id="3.10.490.10">
    <property type="entry name" value="Gamma-glutamyl cyclotransferase-like"/>
    <property type="match status" value="1"/>
</dbReference>
<proteinExistence type="inferred from homology"/>
<keyword evidence="2" id="KW-0808">Transferase</keyword>
<dbReference type="GO" id="GO:0016740">
    <property type="term" value="F:transferase activity"/>
    <property type="evidence" value="ECO:0007669"/>
    <property type="project" value="UniProtKB-KW"/>
</dbReference>
<dbReference type="EMBL" id="CABVLU010000001">
    <property type="protein sequence ID" value="VVT43950.1"/>
    <property type="molecule type" value="Genomic_DNA"/>
</dbReference>
<dbReference type="GeneID" id="43579051"/>
<evidence type="ECO:0000256" key="1">
    <source>
        <dbReference type="ARBA" id="ARBA00008861"/>
    </source>
</evidence>
<dbReference type="PANTHER" id="PTHR31544">
    <property type="entry name" value="AIG2-LIKE PROTEIN D"/>
    <property type="match status" value="1"/>
</dbReference>
<name>A0A5E8B4X7_9ASCO</name>
<dbReference type="SUPFAM" id="SSF110857">
    <property type="entry name" value="Gamma-glutamyl cyclotransferase-like"/>
    <property type="match status" value="1"/>
</dbReference>
<evidence type="ECO:0000313" key="6">
    <source>
        <dbReference type="Proteomes" id="UP000398389"/>
    </source>
</evidence>
<gene>
    <name evidence="5" type="ORF">SAPINGB_P000227</name>
</gene>
<evidence type="ECO:0000256" key="3">
    <source>
        <dbReference type="ARBA" id="ARBA00030602"/>
    </source>
</evidence>